<feature type="domain" description="JmjC" evidence="14">
    <location>
        <begin position="453"/>
        <end position="615"/>
    </location>
</feature>
<evidence type="ECO:0000256" key="4">
    <source>
        <dbReference type="ARBA" id="ARBA00022598"/>
    </source>
</evidence>
<dbReference type="SUPFAM" id="SSF53244">
    <property type="entry name" value="MurD-like peptide ligases, peptide-binding domain"/>
    <property type="match status" value="1"/>
</dbReference>
<feature type="compositionally biased region" description="Low complexity" evidence="12">
    <location>
        <begin position="60"/>
        <end position="79"/>
    </location>
</feature>
<dbReference type="InterPro" id="IPR018109">
    <property type="entry name" value="Folylpolyglutamate_synth_CS"/>
</dbReference>
<dbReference type="EMBL" id="NBSH01000008">
    <property type="protein sequence ID" value="ORX36366.1"/>
    <property type="molecule type" value="Genomic_DNA"/>
</dbReference>
<feature type="compositionally biased region" description="Basic and acidic residues" evidence="12">
    <location>
        <begin position="645"/>
        <end position="654"/>
    </location>
</feature>
<dbReference type="Pfam" id="PF02375">
    <property type="entry name" value="JmjN"/>
    <property type="match status" value="1"/>
</dbReference>
<feature type="compositionally biased region" description="Basic and acidic residues" evidence="12">
    <location>
        <begin position="403"/>
        <end position="414"/>
    </location>
</feature>
<feature type="region of interest" description="Disordered" evidence="12">
    <location>
        <begin position="1"/>
        <end position="174"/>
    </location>
</feature>
<dbReference type="STRING" id="4999.A0A1Y1UFS8"/>
<dbReference type="GO" id="GO:0008270">
    <property type="term" value="F:zinc ion binding"/>
    <property type="evidence" value="ECO:0007669"/>
    <property type="project" value="UniProtKB-KW"/>
</dbReference>
<evidence type="ECO:0000256" key="5">
    <source>
        <dbReference type="ARBA" id="ARBA00022723"/>
    </source>
</evidence>
<dbReference type="InterPro" id="IPR003347">
    <property type="entry name" value="JmjC_dom"/>
</dbReference>
<dbReference type="GO" id="GO:0140684">
    <property type="term" value="F:histone H3K9me2/H3K9me3 demethylase activity"/>
    <property type="evidence" value="ECO:0007669"/>
    <property type="project" value="UniProtKB-EC"/>
</dbReference>
<evidence type="ECO:0000256" key="6">
    <source>
        <dbReference type="ARBA" id="ARBA00022741"/>
    </source>
</evidence>
<evidence type="ECO:0000313" key="17">
    <source>
        <dbReference type="Proteomes" id="UP000193218"/>
    </source>
</evidence>
<proteinExistence type="inferred from homology"/>
<evidence type="ECO:0000256" key="8">
    <source>
        <dbReference type="ARBA" id="ARBA00022833"/>
    </source>
</evidence>
<feature type="region of interest" description="Disordered" evidence="12">
    <location>
        <begin position="645"/>
        <end position="690"/>
    </location>
</feature>
<feature type="domain" description="PHD-type" evidence="15">
    <location>
        <begin position="707"/>
        <end position="865"/>
    </location>
</feature>
<dbReference type="GO" id="GO:0051864">
    <property type="term" value="F:histone H3K36 demethylase activity"/>
    <property type="evidence" value="ECO:0007669"/>
    <property type="project" value="TreeGrafter"/>
</dbReference>
<dbReference type="Gene3D" id="3.90.190.20">
    <property type="entry name" value="Mur ligase, C-terminal domain"/>
    <property type="match status" value="1"/>
</dbReference>
<dbReference type="GO" id="GO:0005524">
    <property type="term" value="F:ATP binding"/>
    <property type="evidence" value="ECO:0007669"/>
    <property type="project" value="UniProtKB-KW"/>
</dbReference>
<evidence type="ECO:0000259" key="15">
    <source>
        <dbReference type="PROSITE" id="PS51805"/>
    </source>
</evidence>
<dbReference type="GO" id="GO:0005634">
    <property type="term" value="C:nucleus"/>
    <property type="evidence" value="ECO:0007669"/>
    <property type="project" value="TreeGrafter"/>
</dbReference>
<dbReference type="SUPFAM" id="SSF53623">
    <property type="entry name" value="MurD-like peptide ligases, catalytic domain"/>
    <property type="match status" value="1"/>
</dbReference>
<keyword evidence="8" id="KW-0862">Zinc</keyword>
<comment type="similarity">
    <text evidence="1">Belongs to the folylpolyglutamate synthase family.</text>
</comment>
<dbReference type="SMART" id="SM00545">
    <property type="entry name" value="JmjN"/>
    <property type="match status" value="1"/>
</dbReference>
<evidence type="ECO:0000259" key="13">
    <source>
        <dbReference type="PROSITE" id="PS51183"/>
    </source>
</evidence>
<evidence type="ECO:0000256" key="11">
    <source>
        <dbReference type="ARBA" id="ARBA00049349"/>
    </source>
</evidence>
<dbReference type="InterPro" id="IPR001645">
    <property type="entry name" value="Folylpolyglutamate_synth"/>
</dbReference>
<feature type="region of interest" description="Disordered" evidence="12">
    <location>
        <begin position="949"/>
        <end position="999"/>
    </location>
</feature>
<dbReference type="SMART" id="SM00558">
    <property type="entry name" value="JmjC"/>
    <property type="match status" value="1"/>
</dbReference>
<accession>A0A1Y1UFS8</accession>
<dbReference type="GeneID" id="33555610"/>
<dbReference type="InterPro" id="IPR003349">
    <property type="entry name" value="JmjN"/>
</dbReference>
<dbReference type="Proteomes" id="UP000193218">
    <property type="component" value="Unassembled WGS sequence"/>
</dbReference>
<evidence type="ECO:0000256" key="12">
    <source>
        <dbReference type="SAM" id="MobiDB-lite"/>
    </source>
</evidence>
<dbReference type="PROSITE" id="PS51805">
    <property type="entry name" value="EPHD"/>
    <property type="match status" value="1"/>
</dbReference>
<feature type="domain" description="JmjN" evidence="13">
    <location>
        <begin position="182"/>
        <end position="223"/>
    </location>
</feature>
<feature type="compositionally biased region" description="Low complexity" evidence="12">
    <location>
        <begin position="99"/>
        <end position="128"/>
    </location>
</feature>
<dbReference type="InParanoid" id="A0A1Y1UFS8"/>
<feature type="compositionally biased region" description="Low complexity" evidence="12">
    <location>
        <begin position="1186"/>
        <end position="1211"/>
    </location>
</feature>
<feature type="region of interest" description="Disordered" evidence="12">
    <location>
        <begin position="1154"/>
        <end position="1214"/>
    </location>
</feature>
<keyword evidence="7" id="KW-0863">Zinc-finger</keyword>
<evidence type="ECO:0000256" key="3">
    <source>
        <dbReference type="ARBA" id="ARBA00012900"/>
    </source>
</evidence>
<dbReference type="Gene3D" id="3.40.1190.10">
    <property type="entry name" value="Mur-like, catalytic domain"/>
    <property type="match status" value="1"/>
</dbReference>
<evidence type="ECO:0000256" key="9">
    <source>
        <dbReference type="ARBA" id="ARBA00022840"/>
    </source>
</evidence>
<keyword evidence="5" id="KW-0479">Metal-binding</keyword>
<dbReference type="CDD" id="cd15571">
    <property type="entry name" value="ePHD"/>
    <property type="match status" value="1"/>
</dbReference>
<feature type="region of interest" description="Disordered" evidence="12">
    <location>
        <begin position="278"/>
        <end position="414"/>
    </location>
</feature>
<name>A0A1Y1UFS8_9TREE</name>
<dbReference type="NCBIfam" id="TIGR01499">
    <property type="entry name" value="folC"/>
    <property type="match status" value="1"/>
</dbReference>
<dbReference type="SUPFAM" id="SSF51197">
    <property type="entry name" value="Clavaminate synthase-like"/>
    <property type="match status" value="1"/>
</dbReference>
<dbReference type="RefSeq" id="XP_021870467.1">
    <property type="nucleotide sequence ID" value="XM_022013802.1"/>
</dbReference>
<evidence type="ECO:0000256" key="2">
    <source>
        <dbReference type="ARBA" id="ARBA00009711"/>
    </source>
</evidence>
<evidence type="ECO:0000256" key="7">
    <source>
        <dbReference type="ARBA" id="ARBA00022771"/>
    </source>
</evidence>
<evidence type="ECO:0000259" key="14">
    <source>
        <dbReference type="PROSITE" id="PS51184"/>
    </source>
</evidence>
<keyword evidence="6" id="KW-0547">Nucleotide-binding</keyword>
<keyword evidence="17" id="KW-1185">Reference proteome</keyword>
<keyword evidence="4" id="KW-0436">Ligase</keyword>
<evidence type="ECO:0000256" key="10">
    <source>
        <dbReference type="ARBA" id="ARBA00022842"/>
    </source>
</evidence>
<dbReference type="Pfam" id="PF02373">
    <property type="entry name" value="JmjC"/>
    <property type="match status" value="1"/>
</dbReference>
<dbReference type="PROSITE" id="PS01012">
    <property type="entry name" value="FOLYLPOLYGLU_SYNT_2"/>
    <property type="match status" value="1"/>
</dbReference>
<dbReference type="GO" id="GO:0000785">
    <property type="term" value="C:chromatin"/>
    <property type="evidence" value="ECO:0007669"/>
    <property type="project" value="TreeGrafter"/>
</dbReference>
<comment type="similarity">
    <text evidence="2">Belongs to the JHDM3 histone demethylase family.</text>
</comment>
<dbReference type="OrthoDB" id="9547406at2759"/>
<keyword evidence="10" id="KW-0460">Magnesium</keyword>
<dbReference type="Pfam" id="PF13771">
    <property type="entry name" value="zf-HC5HC2H"/>
    <property type="match status" value="1"/>
</dbReference>
<dbReference type="EC" id="1.14.11.66" evidence="3"/>
<feature type="compositionally biased region" description="Low complexity" evidence="12">
    <location>
        <begin position="147"/>
        <end position="163"/>
    </location>
</feature>
<comment type="caution">
    <text evidence="16">The sequence shown here is derived from an EMBL/GenBank/DDBJ whole genome shotgun (WGS) entry which is preliminary data.</text>
</comment>
<gene>
    <name evidence="16" type="ORF">BD324DRAFT_591650</name>
</gene>
<evidence type="ECO:0000313" key="16">
    <source>
        <dbReference type="EMBL" id="ORX36366.1"/>
    </source>
</evidence>
<feature type="compositionally biased region" description="Basic and acidic residues" evidence="12">
    <location>
        <begin position="285"/>
        <end position="321"/>
    </location>
</feature>
<dbReference type="PANTHER" id="PTHR10694">
    <property type="entry name" value="LYSINE-SPECIFIC DEMETHYLASE"/>
    <property type="match status" value="1"/>
</dbReference>
<dbReference type="Gene3D" id="2.60.120.650">
    <property type="entry name" value="Cupin"/>
    <property type="match status" value="1"/>
</dbReference>
<dbReference type="GO" id="GO:0010468">
    <property type="term" value="P:regulation of gene expression"/>
    <property type="evidence" value="ECO:0007669"/>
    <property type="project" value="TreeGrafter"/>
</dbReference>
<dbReference type="InterPro" id="IPR034732">
    <property type="entry name" value="EPHD"/>
</dbReference>
<evidence type="ECO:0000256" key="1">
    <source>
        <dbReference type="ARBA" id="ARBA00008276"/>
    </source>
</evidence>
<organism evidence="16 17">
    <name type="scientific">Kockovaella imperatae</name>
    <dbReference type="NCBI Taxonomy" id="4999"/>
    <lineage>
        <taxon>Eukaryota</taxon>
        <taxon>Fungi</taxon>
        <taxon>Dikarya</taxon>
        <taxon>Basidiomycota</taxon>
        <taxon>Agaricomycotina</taxon>
        <taxon>Tremellomycetes</taxon>
        <taxon>Tremellales</taxon>
        <taxon>Cuniculitremaceae</taxon>
        <taxon>Kockovaella</taxon>
    </lineage>
</organism>
<protein>
    <recommendedName>
        <fullName evidence="3">[histone H3]-trimethyl-L-lysine(9) demethylase</fullName>
        <ecNumber evidence="3">1.14.11.66</ecNumber>
    </recommendedName>
</protein>
<dbReference type="PROSITE" id="PS51184">
    <property type="entry name" value="JMJC"/>
    <property type="match status" value="1"/>
</dbReference>
<feature type="compositionally biased region" description="Low complexity" evidence="12">
    <location>
        <begin position="39"/>
        <end position="52"/>
    </location>
</feature>
<dbReference type="InterPro" id="IPR036615">
    <property type="entry name" value="Mur_ligase_C_dom_sf"/>
</dbReference>
<dbReference type="UniPathway" id="UPA00850"/>
<keyword evidence="9" id="KW-0067">ATP-binding</keyword>
<sequence length="1671" mass="183094">MSATTMRAAPPPPLVLHPTHHDGSGIAAAAVTSTNVVDPSPSRSPLRTTRSSGLPGSPSTPQTPRTPKTPTAPANAIAADGSPAYSPKTSARLREKQAARAASATAVATEQQEPVAGSSKSKAPASPAIPSPEKEKYIQPSEFYPLNNNSNTSASRTAESATALNRSADLSPEDDKLATRGIPIFRPTLEEFKDFEAYVTKTVPWGQYSGIVKIVPPAEWKDSLPPIPSRALADVRIKNPIQQNMLGRSGLFRQTNVEKNKNRPLTIQEWFEKCNQGKFAGPGPKDFDRTLDRDSAAAKKAREEAAAEIRRKRELAKEKRTAAAKRKAEKLEQREMTDDEREESAFNGDFEMNRLTPQRRQDSVPPLEHSRHSSHSSPDPIAKTPETISESQSEGVPPWYENFHPDSDWLPKETRSEDYTPEACASLERRFWKNMGLGEPSWYGADLQGTLFPDPKTPWNVAHLPNLLNRLGRELPGVNRPYLYFGMWRAAFAWHVEDMDLFSINYIHFGAPKFWYAIPQGHAEHFERTIGGYFPQEAAECDQFLRHKSYIMSPTRLAQDGIRVNMMVHNQGEFVITFPRGYHAGFNLGFNCAESVNFALESWVDLGRRAKVCQCVSHSVRIDMDELLGQQKSRMQTEQELIRAFEEEKTEQGTKRSYKKRSRPSIAEEEDGTPAAPDFPVNGMAEKKPVIPLQKKPRASVVSSPTYYPCILCPGTDKVDLIPVFEPSEHVKNMCKSEDGSVKAHGACVNSTPEVWIEDHELDGHAQAVVMGVDGILKDRWNLKCQSCKDKKLAQTGAKIQCVNGKCPKAFHVTCARDDEQVVYRVWEVEESVPIPIPENAPPGTQHEFFKRKSLRTEVLCPSHNPDVKEAKKRAQAEQLKQKILKLIPGQAIKVKTPAGLFEVKFLHAHEHDRTADVQHETGQVHRVKWLDFDFRPGPVPLAENEYARHHTHTRRSHDGGVVPQRPPTIRSAAPAASQNGATPTQGPRPPITTSVAPNNEHQAQIAIPTTNMPLDYRPLAGPSSVQRPGCGMLVDPKSRRSLGPTPVVPERPSPLSVQQMLNEPINYHDPRQIPSRVVICDSDYMSPPAPLPYHNGMSQSMTTHPYGAISAPQTAYGYTAAYMGITMPSAPRYPPGYMAQAVDYASAPRISPPVHGYSQRPTIPTAPVGQPPAFRHYSTGRSQPNNNSLASGSSLNTAPRLTPAAAPRPAEIQGKSSKIDLGLERIRGLMSNLSPIKTPAIHLAGTNGKGSVSAMLESCLRAAGLSVARYNSPHLIEARRAIAINGLPPSRDVYDAAVKRVESINLQAGIHATLFELATAAAYAIIDEYKPDIMIIECGMGGETDATNVIPPEMILASGLTAVGLDHTEFLGDTVEKITAVKAGIAVSGGLLVVAPQRFQGVMPVAQRVAEIKGARLVRALKSELVNPLARPKVSLEAFTAPPRMPIRTPINGSVFESHLSLAGAHQMDNASLALNILQAIRSDSRAMGIQPKLNQLTEEALRQGLANAQWAGRCSWVRYPNAAGLPLLVDGAHNADSAKTLRAYVDSLDLGSEAWRTTWIISVSDSKGKSPRSVLEPLLRRGDRVILTTFATPVDGMPWIKPVLPDSMMSIAQDLVGSEGQILVSADVKEALSKLLEKDGVERRGLTVLGGSLYLVSDLYKLLEENRSG</sequence>
<dbReference type="PANTHER" id="PTHR10694:SF7">
    <property type="entry name" value="[HISTONE H3]-TRIMETHYL-L-LYSINE(9) DEMETHYLASE"/>
    <property type="match status" value="1"/>
</dbReference>
<dbReference type="Gene3D" id="3.30.40.10">
    <property type="entry name" value="Zinc/RING finger domain, C3HC4 (zinc finger)"/>
    <property type="match status" value="1"/>
</dbReference>
<dbReference type="InterPro" id="IPR036565">
    <property type="entry name" value="Mur-like_cat_sf"/>
</dbReference>
<dbReference type="PROSITE" id="PS51183">
    <property type="entry name" value="JMJN"/>
    <property type="match status" value="1"/>
</dbReference>
<reference evidence="16 17" key="1">
    <citation type="submission" date="2017-03" db="EMBL/GenBank/DDBJ databases">
        <title>Widespread Adenine N6-methylation of Active Genes in Fungi.</title>
        <authorList>
            <consortium name="DOE Joint Genome Institute"/>
            <person name="Mondo S.J."/>
            <person name="Dannebaum R.O."/>
            <person name="Kuo R.C."/>
            <person name="Louie K.B."/>
            <person name="Bewick A.J."/>
            <person name="Labutti K."/>
            <person name="Haridas S."/>
            <person name="Kuo A."/>
            <person name="Salamov A."/>
            <person name="Ahrendt S.R."/>
            <person name="Lau R."/>
            <person name="Bowen B.P."/>
            <person name="Lipzen A."/>
            <person name="Sullivan W."/>
            <person name="Andreopoulos W.B."/>
            <person name="Clum A."/>
            <person name="Lindquist E."/>
            <person name="Daum C."/>
            <person name="Northen T.R."/>
            <person name="Ramamoorthy G."/>
            <person name="Schmitz R.J."/>
            <person name="Gryganskyi A."/>
            <person name="Culley D."/>
            <person name="Magnuson J."/>
            <person name="James T.Y."/>
            <person name="O'Malley M.A."/>
            <person name="Stajich J.E."/>
            <person name="Spatafora J.W."/>
            <person name="Visel A."/>
            <person name="Grigoriev I.V."/>
        </authorList>
    </citation>
    <scope>NUCLEOTIDE SEQUENCE [LARGE SCALE GENOMIC DNA]</scope>
    <source>
        <strain evidence="16 17">NRRL Y-17943</strain>
    </source>
</reference>
<dbReference type="InterPro" id="IPR013083">
    <property type="entry name" value="Znf_RING/FYVE/PHD"/>
</dbReference>
<feature type="compositionally biased region" description="Polar residues" evidence="12">
    <location>
        <begin position="977"/>
        <end position="999"/>
    </location>
</feature>
<comment type="catalytic activity">
    <reaction evidence="11">
        <text>N(6),N(6),N(6)-trimethyl-L-lysyl(9)-[histone H3] + 2 2-oxoglutarate + 2 O2 = N(6)-methyl-L-lysyl(9)-[histone H3] + 2 formaldehyde + 2 succinate + 2 CO2</text>
        <dbReference type="Rhea" id="RHEA:60200"/>
        <dbReference type="Rhea" id="RHEA-COMP:15538"/>
        <dbReference type="Rhea" id="RHEA-COMP:15542"/>
        <dbReference type="ChEBI" id="CHEBI:15379"/>
        <dbReference type="ChEBI" id="CHEBI:16526"/>
        <dbReference type="ChEBI" id="CHEBI:16810"/>
        <dbReference type="ChEBI" id="CHEBI:16842"/>
        <dbReference type="ChEBI" id="CHEBI:30031"/>
        <dbReference type="ChEBI" id="CHEBI:61929"/>
        <dbReference type="ChEBI" id="CHEBI:61961"/>
        <dbReference type="EC" id="1.14.11.66"/>
    </reaction>
</comment>
<dbReference type="GO" id="GO:0004326">
    <property type="term" value="F:tetrahydrofolylpolyglutamate synthase activity"/>
    <property type="evidence" value="ECO:0007669"/>
    <property type="project" value="InterPro"/>
</dbReference>